<dbReference type="Pfam" id="PF00067">
    <property type="entry name" value="p450"/>
    <property type="match status" value="1"/>
</dbReference>
<evidence type="ECO:0000313" key="16">
    <source>
        <dbReference type="RefSeq" id="XP_024943138.1"/>
    </source>
</evidence>
<evidence type="ECO:0000256" key="9">
    <source>
        <dbReference type="ARBA" id="ARBA00023002"/>
    </source>
</evidence>
<dbReference type="InterPro" id="IPR017972">
    <property type="entry name" value="Cyt_P450_CS"/>
</dbReference>
<protein>
    <submittedName>
        <fullName evidence="16">Probable cytochrome P450 6a13</fullName>
    </submittedName>
</protein>
<dbReference type="SUPFAM" id="SSF48264">
    <property type="entry name" value="Cytochrome P450"/>
    <property type="match status" value="1"/>
</dbReference>
<sequence>MYEGHSCVGIYELRTPVLLLRDPKLIKHIIVKDYVHFQGRGIAMNENVDPLCANLINLWGPKWRVLRTKLTPAFTSVKIRNMFDLIAESSQKYKEFVCKYADHEEIVEFRDLTAKFTTEVIATCCFGLETNTIQDEDSEFRAVCRKVLDPSLIIALKRLVRMYMPGIFEWLEMSLNPPDVTAYFMNVVKDMIKYREHSNVFRHDFMQLLVQIKNQKRMNDEDFKEEEEKLIDDKVIAAQAYIFFLAGFETSSTTMSFAMYELASNPKIQEKLYQEIETTLKKYGRLSYDAVSEMEYLDRVIRETLRKHPPVGMVPRMCNKSYRIPGTETIIETGTKVLVPIYAIHHDPIYYPEPEVFDPDRFLEENRKTRESCTFLPFGEGPRICIGTRFAYTQTKAGLVALLSSYKVLPSSKMNSPIKYDPTANILTSKSGIWLKMCHRAKRAENLPEDDYDLHNNARLIRTYCA</sequence>
<keyword evidence="9 14" id="KW-0560">Oxidoreductase</keyword>
<keyword evidence="8" id="KW-0492">Microsome</keyword>
<keyword evidence="5 13" id="KW-0349">Heme</keyword>
<dbReference type="InterPro" id="IPR050476">
    <property type="entry name" value="Insect_CytP450_Detox"/>
</dbReference>
<dbReference type="GO" id="GO:0004497">
    <property type="term" value="F:monooxygenase activity"/>
    <property type="evidence" value="ECO:0007669"/>
    <property type="project" value="UniProtKB-KW"/>
</dbReference>
<comment type="subcellular location">
    <subcellularLocation>
        <location evidence="3">Endoplasmic reticulum membrane</location>
        <topology evidence="3">Peripheral membrane protein</topology>
    </subcellularLocation>
    <subcellularLocation>
        <location evidence="2">Microsome membrane</location>
        <topology evidence="2">Peripheral membrane protein</topology>
    </subcellularLocation>
</comment>
<dbReference type="GO" id="GO:0005789">
    <property type="term" value="C:endoplasmic reticulum membrane"/>
    <property type="evidence" value="ECO:0007669"/>
    <property type="project" value="UniProtKB-SubCell"/>
</dbReference>
<dbReference type="AlphaFoldDB" id="A0AAJ7RLK6"/>
<dbReference type="PANTHER" id="PTHR24292">
    <property type="entry name" value="CYTOCHROME P450"/>
    <property type="match status" value="1"/>
</dbReference>
<dbReference type="FunFam" id="1.10.630.10:FF:000042">
    <property type="entry name" value="Cytochrome P450"/>
    <property type="match status" value="1"/>
</dbReference>
<accession>A0AAJ7RLK6</accession>
<evidence type="ECO:0000256" key="14">
    <source>
        <dbReference type="RuleBase" id="RU000461"/>
    </source>
</evidence>
<dbReference type="InterPro" id="IPR036396">
    <property type="entry name" value="Cyt_P450_sf"/>
</dbReference>
<dbReference type="GO" id="GO:0005506">
    <property type="term" value="F:iron ion binding"/>
    <property type="evidence" value="ECO:0007669"/>
    <property type="project" value="InterPro"/>
</dbReference>
<dbReference type="GeneID" id="107269974"/>
<dbReference type="Proteomes" id="UP000694920">
    <property type="component" value="Unplaced"/>
</dbReference>
<gene>
    <name evidence="16" type="primary">LOC107269974</name>
</gene>
<dbReference type="CDD" id="cd11056">
    <property type="entry name" value="CYP6-like"/>
    <property type="match status" value="1"/>
</dbReference>
<dbReference type="GO" id="GO:0016705">
    <property type="term" value="F:oxidoreductase activity, acting on paired donors, with incorporation or reduction of molecular oxygen"/>
    <property type="evidence" value="ECO:0007669"/>
    <property type="project" value="InterPro"/>
</dbReference>
<dbReference type="RefSeq" id="XP_024943138.1">
    <property type="nucleotide sequence ID" value="XM_025087370.1"/>
</dbReference>
<dbReference type="PRINTS" id="PR00463">
    <property type="entry name" value="EP450I"/>
</dbReference>
<keyword evidence="11 14" id="KW-0503">Monooxygenase</keyword>
<evidence type="ECO:0000256" key="3">
    <source>
        <dbReference type="ARBA" id="ARBA00004406"/>
    </source>
</evidence>
<dbReference type="Gene3D" id="1.10.630.10">
    <property type="entry name" value="Cytochrome P450"/>
    <property type="match status" value="1"/>
</dbReference>
<evidence type="ECO:0000313" key="15">
    <source>
        <dbReference type="Proteomes" id="UP000694920"/>
    </source>
</evidence>
<dbReference type="PRINTS" id="PR00385">
    <property type="entry name" value="P450"/>
</dbReference>
<keyword evidence="7" id="KW-0256">Endoplasmic reticulum</keyword>
<organism evidence="15 16">
    <name type="scientific">Cephus cinctus</name>
    <name type="common">Wheat stem sawfly</name>
    <dbReference type="NCBI Taxonomy" id="211228"/>
    <lineage>
        <taxon>Eukaryota</taxon>
        <taxon>Metazoa</taxon>
        <taxon>Ecdysozoa</taxon>
        <taxon>Arthropoda</taxon>
        <taxon>Hexapoda</taxon>
        <taxon>Insecta</taxon>
        <taxon>Pterygota</taxon>
        <taxon>Neoptera</taxon>
        <taxon>Endopterygota</taxon>
        <taxon>Hymenoptera</taxon>
        <taxon>Cephoidea</taxon>
        <taxon>Cephidae</taxon>
        <taxon>Cephus</taxon>
    </lineage>
</organism>
<evidence type="ECO:0000256" key="10">
    <source>
        <dbReference type="ARBA" id="ARBA00023004"/>
    </source>
</evidence>
<dbReference type="PROSITE" id="PS00086">
    <property type="entry name" value="CYTOCHROME_P450"/>
    <property type="match status" value="1"/>
</dbReference>
<keyword evidence="15" id="KW-1185">Reference proteome</keyword>
<keyword evidence="6 13" id="KW-0479">Metal-binding</keyword>
<keyword evidence="12" id="KW-0472">Membrane</keyword>
<evidence type="ECO:0000256" key="1">
    <source>
        <dbReference type="ARBA" id="ARBA00001971"/>
    </source>
</evidence>
<evidence type="ECO:0000256" key="5">
    <source>
        <dbReference type="ARBA" id="ARBA00022617"/>
    </source>
</evidence>
<name>A0AAJ7RLK6_CEPCN</name>
<keyword evidence="10 13" id="KW-0408">Iron</keyword>
<evidence type="ECO:0000256" key="2">
    <source>
        <dbReference type="ARBA" id="ARBA00004174"/>
    </source>
</evidence>
<evidence type="ECO:0000256" key="13">
    <source>
        <dbReference type="PIRSR" id="PIRSR602401-1"/>
    </source>
</evidence>
<dbReference type="GO" id="GO:0020037">
    <property type="term" value="F:heme binding"/>
    <property type="evidence" value="ECO:0007669"/>
    <property type="project" value="InterPro"/>
</dbReference>
<evidence type="ECO:0000256" key="4">
    <source>
        <dbReference type="ARBA" id="ARBA00010617"/>
    </source>
</evidence>
<evidence type="ECO:0000256" key="6">
    <source>
        <dbReference type="ARBA" id="ARBA00022723"/>
    </source>
</evidence>
<proteinExistence type="inferred from homology"/>
<dbReference type="PANTHER" id="PTHR24292:SF54">
    <property type="entry name" value="CYP9F3-RELATED"/>
    <property type="match status" value="1"/>
</dbReference>
<evidence type="ECO:0000256" key="7">
    <source>
        <dbReference type="ARBA" id="ARBA00022824"/>
    </source>
</evidence>
<dbReference type="InterPro" id="IPR002401">
    <property type="entry name" value="Cyt_P450_E_grp-I"/>
</dbReference>
<dbReference type="KEGG" id="ccin:107269974"/>
<comment type="similarity">
    <text evidence="4 14">Belongs to the cytochrome P450 family.</text>
</comment>
<reference evidence="16" key="1">
    <citation type="submission" date="2025-08" db="UniProtKB">
        <authorList>
            <consortium name="RefSeq"/>
        </authorList>
    </citation>
    <scope>IDENTIFICATION</scope>
</reference>
<dbReference type="InterPro" id="IPR001128">
    <property type="entry name" value="Cyt_P450"/>
</dbReference>
<evidence type="ECO:0000256" key="11">
    <source>
        <dbReference type="ARBA" id="ARBA00023033"/>
    </source>
</evidence>
<evidence type="ECO:0000256" key="12">
    <source>
        <dbReference type="ARBA" id="ARBA00023136"/>
    </source>
</evidence>
<comment type="cofactor">
    <cofactor evidence="1 13">
        <name>heme</name>
        <dbReference type="ChEBI" id="CHEBI:30413"/>
    </cofactor>
</comment>
<feature type="binding site" description="axial binding residue" evidence="13">
    <location>
        <position position="385"/>
    </location>
    <ligand>
        <name>heme</name>
        <dbReference type="ChEBI" id="CHEBI:30413"/>
    </ligand>
    <ligandPart>
        <name>Fe</name>
        <dbReference type="ChEBI" id="CHEBI:18248"/>
    </ligandPart>
</feature>
<evidence type="ECO:0000256" key="8">
    <source>
        <dbReference type="ARBA" id="ARBA00022848"/>
    </source>
</evidence>